<evidence type="ECO:0000256" key="7">
    <source>
        <dbReference type="SAM" id="Phobius"/>
    </source>
</evidence>
<keyword evidence="2" id="KW-1003">Cell membrane</keyword>
<feature type="transmembrane region" description="Helical" evidence="7">
    <location>
        <begin position="197"/>
        <end position="218"/>
    </location>
</feature>
<feature type="transmembrane region" description="Helical" evidence="7">
    <location>
        <begin position="273"/>
        <end position="298"/>
    </location>
</feature>
<dbReference type="EMBL" id="BSUZ01000001">
    <property type="protein sequence ID" value="GMA86387.1"/>
    <property type="molecule type" value="Genomic_DNA"/>
</dbReference>
<protein>
    <recommendedName>
        <fullName evidence="10">MFS transporter</fullName>
    </recommendedName>
</protein>
<evidence type="ECO:0000256" key="2">
    <source>
        <dbReference type="ARBA" id="ARBA00022475"/>
    </source>
</evidence>
<keyword evidence="9" id="KW-1185">Reference proteome</keyword>
<feature type="transmembrane region" description="Helical" evidence="7">
    <location>
        <begin position="341"/>
        <end position="360"/>
    </location>
</feature>
<feature type="transmembrane region" description="Helical" evidence="7">
    <location>
        <begin position="310"/>
        <end position="334"/>
    </location>
</feature>
<keyword evidence="5 7" id="KW-0472">Membrane</keyword>
<feature type="region of interest" description="Disordered" evidence="6">
    <location>
        <begin position="1"/>
        <end position="57"/>
    </location>
</feature>
<keyword evidence="4 7" id="KW-1133">Transmembrane helix</keyword>
<feature type="transmembrane region" description="Helical" evidence="7">
    <location>
        <begin position="366"/>
        <end position="384"/>
    </location>
</feature>
<feature type="transmembrane region" description="Helical" evidence="7">
    <location>
        <begin position="72"/>
        <end position="93"/>
    </location>
</feature>
<accession>A0ABQ6JHM5</accession>
<gene>
    <name evidence="8" type="ORF">GCM10025868_16370</name>
</gene>
<dbReference type="PANTHER" id="PTHR23513">
    <property type="entry name" value="INTEGRAL MEMBRANE EFFLUX PROTEIN-RELATED"/>
    <property type="match status" value="1"/>
</dbReference>
<dbReference type="Gene3D" id="1.20.1250.20">
    <property type="entry name" value="MFS general substrate transporter like domains"/>
    <property type="match status" value="1"/>
</dbReference>
<dbReference type="InterPro" id="IPR036259">
    <property type="entry name" value="MFS_trans_sf"/>
</dbReference>
<dbReference type="SUPFAM" id="SSF103473">
    <property type="entry name" value="MFS general substrate transporter"/>
    <property type="match status" value="1"/>
</dbReference>
<proteinExistence type="predicted"/>
<feature type="compositionally biased region" description="Basic residues" evidence="6">
    <location>
        <begin position="390"/>
        <end position="399"/>
    </location>
</feature>
<feature type="compositionally biased region" description="Basic residues" evidence="6">
    <location>
        <begin position="414"/>
        <end position="442"/>
    </location>
</feature>
<feature type="region of interest" description="Disordered" evidence="6">
    <location>
        <begin position="390"/>
        <end position="475"/>
    </location>
</feature>
<feature type="compositionally biased region" description="Low complexity" evidence="6">
    <location>
        <begin position="24"/>
        <end position="44"/>
    </location>
</feature>
<feature type="transmembrane region" description="Helical" evidence="7">
    <location>
        <begin position="99"/>
        <end position="118"/>
    </location>
</feature>
<dbReference type="Proteomes" id="UP001157017">
    <property type="component" value="Unassembled WGS sequence"/>
</dbReference>
<feature type="transmembrane region" description="Helical" evidence="7">
    <location>
        <begin position="224"/>
        <end position="243"/>
    </location>
</feature>
<evidence type="ECO:0000313" key="9">
    <source>
        <dbReference type="Proteomes" id="UP001157017"/>
    </source>
</evidence>
<evidence type="ECO:0000256" key="5">
    <source>
        <dbReference type="ARBA" id="ARBA00023136"/>
    </source>
</evidence>
<evidence type="ECO:0000256" key="1">
    <source>
        <dbReference type="ARBA" id="ARBA00004651"/>
    </source>
</evidence>
<evidence type="ECO:0000256" key="4">
    <source>
        <dbReference type="ARBA" id="ARBA00022989"/>
    </source>
</evidence>
<dbReference type="PANTHER" id="PTHR23513:SF18">
    <property type="entry name" value="INTEGRAL MEMBRANE PROTEIN"/>
    <property type="match status" value="1"/>
</dbReference>
<evidence type="ECO:0008006" key="10">
    <source>
        <dbReference type="Google" id="ProtNLM"/>
    </source>
</evidence>
<comment type="subcellular location">
    <subcellularLocation>
        <location evidence="1">Cell membrane</location>
        <topology evidence="1">Multi-pass membrane protein</topology>
    </subcellularLocation>
</comment>
<organism evidence="8 9">
    <name type="scientific">Angustibacter aerolatus</name>
    <dbReference type="NCBI Taxonomy" id="1162965"/>
    <lineage>
        <taxon>Bacteria</taxon>
        <taxon>Bacillati</taxon>
        <taxon>Actinomycetota</taxon>
        <taxon>Actinomycetes</taxon>
        <taxon>Kineosporiales</taxon>
        <taxon>Kineosporiaceae</taxon>
    </lineage>
</organism>
<reference evidence="9" key="1">
    <citation type="journal article" date="2019" name="Int. J. Syst. Evol. Microbiol.">
        <title>The Global Catalogue of Microorganisms (GCM) 10K type strain sequencing project: providing services to taxonomists for standard genome sequencing and annotation.</title>
        <authorList>
            <consortium name="The Broad Institute Genomics Platform"/>
            <consortium name="The Broad Institute Genome Sequencing Center for Infectious Disease"/>
            <person name="Wu L."/>
            <person name="Ma J."/>
        </authorList>
    </citation>
    <scope>NUCLEOTIDE SEQUENCE [LARGE SCALE GENOMIC DNA]</scope>
    <source>
        <strain evidence="9">NBRC 108730</strain>
    </source>
</reference>
<comment type="caution">
    <text evidence="8">The sequence shown here is derived from an EMBL/GenBank/DDBJ whole genome shotgun (WGS) entry which is preliminary data.</text>
</comment>
<feature type="transmembrane region" description="Helical" evidence="7">
    <location>
        <begin position="130"/>
        <end position="151"/>
    </location>
</feature>
<evidence type="ECO:0000256" key="3">
    <source>
        <dbReference type="ARBA" id="ARBA00022692"/>
    </source>
</evidence>
<evidence type="ECO:0000256" key="6">
    <source>
        <dbReference type="SAM" id="MobiDB-lite"/>
    </source>
</evidence>
<keyword evidence="3 7" id="KW-0812">Transmembrane</keyword>
<name>A0ABQ6JHM5_9ACTN</name>
<sequence>MADPTEHARRRPPSGEQARRAGRRTLAGARRTARASRAAATATGRRVRRATGAEGAGESGLGKVIEAHGVSAAGDALVLLSLASTVFFAVPVGEARGRVALYLLVTMLPFSVLAPLIGPLLDRFGHGRRYAVALTMVTRAFLAWVMASAVAGGQEAASLYPAAFGHLVASKAYAVTKAAAVPRVKPARQSLVTANSRVMLGGVVAVAVATPLGAGLMRLTGPEWSLRLAFAVFAVGTGLALALPQRVDSSEGEVRARLRAGVGRARDHIGPRVVLGLRAVGTLKAFTGFLTFFLAFALRTEPLTTSVPPLATIGLVVAAAGVGNTIGTSLGALLRRVGPEVVVLSVLGLAVAGAVVGAAFYALLPVLVTGLCAGLASALGKALARQHRAARRARRRPHLGLRPQRDRAAGGVGARRRARHRAAARRHLGARRRRRRPGRRVRRDGAVGAPARAGAPARVSRGGAPRRPGRRRRRA</sequence>
<dbReference type="InterPro" id="IPR011701">
    <property type="entry name" value="MFS"/>
</dbReference>
<evidence type="ECO:0000313" key="8">
    <source>
        <dbReference type="EMBL" id="GMA86387.1"/>
    </source>
</evidence>
<dbReference type="Pfam" id="PF07690">
    <property type="entry name" value="MFS_1"/>
    <property type="match status" value="1"/>
</dbReference>
<feature type="compositionally biased region" description="Low complexity" evidence="6">
    <location>
        <begin position="446"/>
        <end position="466"/>
    </location>
</feature>